<evidence type="ECO:0000313" key="3">
    <source>
        <dbReference type="Proteomes" id="UP000325081"/>
    </source>
</evidence>
<gene>
    <name evidence="2" type="ORF">STAS_21717</name>
</gene>
<feature type="compositionally biased region" description="Basic residues" evidence="1">
    <location>
        <begin position="8"/>
        <end position="23"/>
    </location>
</feature>
<dbReference type="Proteomes" id="UP000325081">
    <property type="component" value="Unassembled WGS sequence"/>
</dbReference>
<evidence type="ECO:0000256" key="1">
    <source>
        <dbReference type="SAM" id="MobiDB-lite"/>
    </source>
</evidence>
<reference evidence="3" key="1">
    <citation type="journal article" date="2019" name="Curr. Biol.">
        <title>Genome Sequence of Striga asiatica Provides Insight into the Evolution of Plant Parasitism.</title>
        <authorList>
            <person name="Yoshida S."/>
            <person name="Kim S."/>
            <person name="Wafula E.K."/>
            <person name="Tanskanen J."/>
            <person name="Kim Y.M."/>
            <person name="Honaas L."/>
            <person name="Yang Z."/>
            <person name="Spallek T."/>
            <person name="Conn C.E."/>
            <person name="Ichihashi Y."/>
            <person name="Cheong K."/>
            <person name="Cui S."/>
            <person name="Der J.P."/>
            <person name="Gundlach H."/>
            <person name="Jiao Y."/>
            <person name="Hori C."/>
            <person name="Ishida J.K."/>
            <person name="Kasahara H."/>
            <person name="Kiba T."/>
            <person name="Kim M.S."/>
            <person name="Koo N."/>
            <person name="Laohavisit A."/>
            <person name="Lee Y.H."/>
            <person name="Lumba S."/>
            <person name="McCourt P."/>
            <person name="Mortimer J.C."/>
            <person name="Mutuku J.M."/>
            <person name="Nomura T."/>
            <person name="Sasaki-Sekimoto Y."/>
            <person name="Seto Y."/>
            <person name="Wang Y."/>
            <person name="Wakatake T."/>
            <person name="Sakakibara H."/>
            <person name="Demura T."/>
            <person name="Yamaguchi S."/>
            <person name="Yoneyama K."/>
            <person name="Manabe R.I."/>
            <person name="Nelson D.C."/>
            <person name="Schulman A.H."/>
            <person name="Timko M.P."/>
            <person name="dePamphilis C.W."/>
            <person name="Choi D."/>
            <person name="Shirasu K."/>
        </authorList>
    </citation>
    <scope>NUCLEOTIDE SEQUENCE [LARGE SCALE GENOMIC DNA]</scope>
    <source>
        <strain evidence="3">cv. UVA1</strain>
    </source>
</reference>
<feature type="region of interest" description="Disordered" evidence="1">
    <location>
        <begin position="1"/>
        <end position="23"/>
    </location>
</feature>
<comment type="caution">
    <text evidence="2">The sequence shown here is derived from an EMBL/GenBank/DDBJ whole genome shotgun (WGS) entry which is preliminary data.</text>
</comment>
<keyword evidence="3" id="KW-1185">Reference proteome</keyword>
<name>A0A5A7QIN0_STRAF</name>
<accession>A0A5A7QIN0</accession>
<organism evidence="2 3">
    <name type="scientific">Striga asiatica</name>
    <name type="common">Asiatic witchweed</name>
    <name type="synonym">Buchnera asiatica</name>
    <dbReference type="NCBI Taxonomy" id="4170"/>
    <lineage>
        <taxon>Eukaryota</taxon>
        <taxon>Viridiplantae</taxon>
        <taxon>Streptophyta</taxon>
        <taxon>Embryophyta</taxon>
        <taxon>Tracheophyta</taxon>
        <taxon>Spermatophyta</taxon>
        <taxon>Magnoliopsida</taxon>
        <taxon>eudicotyledons</taxon>
        <taxon>Gunneridae</taxon>
        <taxon>Pentapetalae</taxon>
        <taxon>asterids</taxon>
        <taxon>lamiids</taxon>
        <taxon>Lamiales</taxon>
        <taxon>Orobanchaceae</taxon>
        <taxon>Buchnereae</taxon>
        <taxon>Striga</taxon>
    </lineage>
</organism>
<proteinExistence type="predicted"/>
<dbReference type="EMBL" id="BKCP01007093">
    <property type="protein sequence ID" value="GER44806.1"/>
    <property type="molecule type" value="Genomic_DNA"/>
</dbReference>
<evidence type="ECO:0000313" key="2">
    <source>
        <dbReference type="EMBL" id="GER44806.1"/>
    </source>
</evidence>
<protein>
    <submittedName>
        <fullName evidence="2">Nitrogenase protein alpha chain</fullName>
    </submittedName>
</protein>
<sequence length="173" mass="19973">MSFSNNIRHQHSQGRRRRGQAHRHLRQPRLLPFLDLESRRPIPYDVRLRLLSRSAVGIVQFRQRWGHRGLIYPGGLRFGCRIGSRRDLGAVGSVFDFGHGDVEDAVDECGLDRLGVVGVGRGDYFFVEPGFQRRSRRTFSGDFEDAEAADLYSELFFFETLEKEQKGRYISKV</sequence>
<dbReference type="AlphaFoldDB" id="A0A5A7QIN0"/>